<feature type="transmembrane region" description="Helical" evidence="7">
    <location>
        <begin position="53"/>
        <end position="74"/>
    </location>
</feature>
<comment type="caution">
    <text evidence="9">The sequence shown here is derived from an EMBL/GenBank/DDBJ whole genome shotgun (WGS) entry which is preliminary data.</text>
</comment>
<dbReference type="Gene3D" id="1.20.1530.20">
    <property type="match status" value="1"/>
</dbReference>
<dbReference type="PANTHER" id="PTHR42751">
    <property type="entry name" value="SODIUM/HYDROGEN EXCHANGER FAMILY/TRKA DOMAIN PROTEIN"/>
    <property type="match status" value="1"/>
</dbReference>
<name>X0ZFL4_9ZZZZ</name>
<dbReference type="InterPro" id="IPR006153">
    <property type="entry name" value="Cation/H_exchanger_TM"/>
</dbReference>
<evidence type="ECO:0000256" key="2">
    <source>
        <dbReference type="ARBA" id="ARBA00005551"/>
    </source>
</evidence>
<keyword evidence="6 7" id="KW-0472">Membrane</keyword>
<evidence type="ECO:0000256" key="1">
    <source>
        <dbReference type="ARBA" id="ARBA00004141"/>
    </source>
</evidence>
<feature type="domain" description="Cation/H+ exchanger transmembrane" evidence="8">
    <location>
        <begin position="13"/>
        <end position="175"/>
    </location>
</feature>
<evidence type="ECO:0000256" key="6">
    <source>
        <dbReference type="ARBA" id="ARBA00023136"/>
    </source>
</evidence>
<dbReference type="InterPro" id="IPR038770">
    <property type="entry name" value="Na+/solute_symporter_sf"/>
</dbReference>
<feature type="transmembrane region" description="Helical" evidence="7">
    <location>
        <begin position="145"/>
        <end position="164"/>
    </location>
</feature>
<organism evidence="9">
    <name type="scientific">marine sediment metagenome</name>
    <dbReference type="NCBI Taxonomy" id="412755"/>
    <lineage>
        <taxon>unclassified sequences</taxon>
        <taxon>metagenomes</taxon>
        <taxon>ecological metagenomes</taxon>
    </lineage>
</organism>
<dbReference type="AlphaFoldDB" id="X0ZFL4"/>
<sequence length="187" mass="20011">MENIFIDIAILTVVATIGGYLAKIFKQPLIPIYILAGLLIGPIFGLITNQEVIWTMSQIGIAFLLFIVGLEINIKKLKETLRVSTIGGSIQTAVVGILGYFIALKIGFNSLESVYIALALTFSSTMIVLKILSDKQEIDTLHGRIVIGLLLLQDLVAILAITVLTSINNFSVSVLAASVAQGVLALA</sequence>
<feature type="transmembrane region" description="Helical" evidence="7">
    <location>
        <begin position="114"/>
        <end position="133"/>
    </location>
</feature>
<keyword evidence="4 7" id="KW-0812">Transmembrane</keyword>
<dbReference type="GO" id="GO:0016020">
    <property type="term" value="C:membrane"/>
    <property type="evidence" value="ECO:0007669"/>
    <property type="project" value="UniProtKB-SubCell"/>
</dbReference>
<feature type="non-terminal residue" evidence="9">
    <location>
        <position position="187"/>
    </location>
</feature>
<dbReference type="PANTHER" id="PTHR42751:SF3">
    <property type="entry name" value="SODIUM_GLUTAMATE SYMPORTER"/>
    <property type="match status" value="1"/>
</dbReference>
<keyword evidence="3" id="KW-0813">Transport</keyword>
<evidence type="ECO:0000256" key="7">
    <source>
        <dbReference type="SAM" id="Phobius"/>
    </source>
</evidence>
<evidence type="ECO:0000256" key="4">
    <source>
        <dbReference type="ARBA" id="ARBA00022692"/>
    </source>
</evidence>
<evidence type="ECO:0000313" key="9">
    <source>
        <dbReference type="EMBL" id="GAG59123.1"/>
    </source>
</evidence>
<protein>
    <recommendedName>
        <fullName evidence="8">Cation/H+ exchanger transmembrane domain-containing protein</fullName>
    </recommendedName>
</protein>
<proteinExistence type="inferred from homology"/>
<reference evidence="9" key="1">
    <citation type="journal article" date="2014" name="Front. Microbiol.">
        <title>High frequency of phylogenetically diverse reductive dehalogenase-homologous genes in deep subseafloor sedimentary metagenomes.</title>
        <authorList>
            <person name="Kawai M."/>
            <person name="Futagami T."/>
            <person name="Toyoda A."/>
            <person name="Takaki Y."/>
            <person name="Nishi S."/>
            <person name="Hori S."/>
            <person name="Arai W."/>
            <person name="Tsubouchi T."/>
            <person name="Morono Y."/>
            <person name="Uchiyama I."/>
            <person name="Ito T."/>
            <person name="Fujiyama A."/>
            <person name="Inagaki F."/>
            <person name="Takami H."/>
        </authorList>
    </citation>
    <scope>NUCLEOTIDE SEQUENCE</scope>
    <source>
        <strain evidence="9">Expedition CK06-06</strain>
    </source>
</reference>
<comment type="subcellular location">
    <subcellularLocation>
        <location evidence="1">Membrane</location>
        <topology evidence="1">Multi-pass membrane protein</topology>
    </subcellularLocation>
</comment>
<dbReference type="GO" id="GO:0015297">
    <property type="term" value="F:antiporter activity"/>
    <property type="evidence" value="ECO:0007669"/>
    <property type="project" value="InterPro"/>
</dbReference>
<accession>X0ZFL4</accession>
<evidence type="ECO:0000256" key="3">
    <source>
        <dbReference type="ARBA" id="ARBA00022448"/>
    </source>
</evidence>
<feature type="transmembrane region" description="Helical" evidence="7">
    <location>
        <begin position="86"/>
        <end position="108"/>
    </location>
</feature>
<comment type="similarity">
    <text evidence="2">Belongs to the monovalent cation:proton antiporter 2 (CPA2) transporter (TC 2.A.37) family.</text>
</comment>
<evidence type="ECO:0000259" key="8">
    <source>
        <dbReference type="Pfam" id="PF00999"/>
    </source>
</evidence>
<dbReference type="EMBL" id="BART01007519">
    <property type="protein sequence ID" value="GAG59123.1"/>
    <property type="molecule type" value="Genomic_DNA"/>
</dbReference>
<gene>
    <name evidence="9" type="ORF">S01H4_17104</name>
</gene>
<feature type="transmembrane region" description="Helical" evidence="7">
    <location>
        <begin position="6"/>
        <end position="22"/>
    </location>
</feature>
<evidence type="ECO:0000256" key="5">
    <source>
        <dbReference type="ARBA" id="ARBA00022989"/>
    </source>
</evidence>
<dbReference type="Pfam" id="PF00999">
    <property type="entry name" value="Na_H_Exchanger"/>
    <property type="match status" value="1"/>
</dbReference>
<keyword evidence="5 7" id="KW-1133">Transmembrane helix</keyword>
<feature type="transmembrane region" description="Helical" evidence="7">
    <location>
        <begin position="29"/>
        <end position="47"/>
    </location>
</feature>
<dbReference type="GO" id="GO:1902600">
    <property type="term" value="P:proton transmembrane transport"/>
    <property type="evidence" value="ECO:0007669"/>
    <property type="project" value="InterPro"/>
</dbReference>